<keyword evidence="2" id="KW-1185">Reference proteome</keyword>
<dbReference type="Proteomes" id="UP001524570">
    <property type="component" value="Unassembled WGS sequence"/>
</dbReference>
<protein>
    <recommendedName>
        <fullName evidence="3">CopG family transcriptional regulator</fullName>
    </recommendedName>
</protein>
<accession>A0ABT1TNY6</accession>
<evidence type="ECO:0000313" key="2">
    <source>
        <dbReference type="Proteomes" id="UP001524570"/>
    </source>
</evidence>
<dbReference type="EMBL" id="JANIBL010000003">
    <property type="protein sequence ID" value="MCQ8116086.1"/>
    <property type="molecule type" value="Genomic_DNA"/>
</dbReference>
<sequence length="76" mass="8890">MTQLHCYVPENIAEQLQQRANQAGLSMSRYLAELIKRDVAIDTAWTEAYFDNLGTWEGERLQRPEQLPLEERLVLK</sequence>
<evidence type="ECO:0008006" key="3">
    <source>
        <dbReference type="Google" id="ProtNLM"/>
    </source>
</evidence>
<name>A0ABT1TNY6_9GAMM</name>
<comment type="caution">
    <text evidence="1">The sequence shown here is derived from an EMBL/GenBank/DDBJ whole genome shotgun (WGS) entry which is preliminary data.</text>
</comment>
<dbReference type="RefSeq" id="WP_256605361.1">
    <property type="nucleotide sequence ID" value="NZ_JANIBL010000003.1"/>
</dbReference>
<evidence type="ECO:0000313" key="1">
    <source>
        <dbReference type="EMBL" id="MCQ8116086.1"/>
    </source>
</evidence>
<proteinExistence type="predicted"/>
<organism evidence="1 2">
    <name type="scientific">Methylomonas rosea</name>
    <dbReference type="NCBI Taxonomy" id="2952227"/>
    <lineage>
        <taxon>Bacteria</taxon>
        <taxon>Pseudomonadati</taxon>
        <taxon>Pseudomonadota</taxon>
        <taxon>Gammaproteobacteria</taxon>
        <taxon>Methylococcales</taxon>
        <taxon>Methylococcaceae</taxon>
        <taxon>Methylomonas</taxon>
    </lineage>
</organism>
<gene>
    <name evidence="1" type="ORF">NP589_01535</name>
</gene>
<reference evidence="1 2" key="1">
    <citation type="submission" date="2022-07" db="EMBL/GenBank/DDBJ databases">
        <title>Methylomonas rivi sp. nov., Methylomonas rosea sp. nov., Methylomonas aureus sp. nov. and Methylomonas subterranea sp. nov., four novel methanotrophs isolated from a freshwater creek and the deep terrestrial subsurface.</title>
        <authorList>
            <person name="Abin C."/>
            <person name="Sankaranarayanan K."/>
            <person name="Garner C."/>
            <person name="Sindelar R."/>
            <person name="Kotary K."/>
            <person name="Garner R."/>
            <person name="Barclay S."/>
            <person name="Lawson P."/>
            <person name="Krumholz L."/>
        </authorList>
    </citation>
    <scope>NUCLEOTIDE SEQUENCE [LARGE SCALE GENOMIC DNA]</scope>
    <source>
        <strain evidence="1 2">WSC-7</strain>
    </source>
</reference>